<dbReference type="SUPFAM" id="SSF101478">
    <property type="entry name" value="ADP-ribosylglycohydrolase"/>
    <property type="match status" value="1"/>
</dbReference>
<dbReference type="EMBL" id="JACTVJ010000031">
    <property type="protein sequence ID" value="MBC9718986.1"/>
    <property type="molecule type" value="Genomic_DNA"/>
</dbReference>
<evidence type="ECO:0000256" key="1">
    <source>
        <dbReference type="SAM" id="MobiDB-lite"/>
    </source>
</evidence>
<dbReference type="Pfam" id="PF03747">
    <property type="entry name" value="ADP_ribosyl_GH"/>
    <property type="match status" value="1"/>
</dbReference>
<evidence type="ECO:0000313" key="2">
    <source>
        <dbReference type="EMBL" id="MBC9718986.1"/>
    </source>
</evidence>
<organism evidence="2 3">
    <name type="scientific">Streptomyces polyasparticus</name>
    <dbReference type="NCBI Taxonomy" id="2767826"/>
    <lineage>
        <taxon>Bacteria</taxon>
        <taxon>Bacillati</taxon>
        <taxon>Actinomycetota</taxon>
        <taxon>Actinomycetes</taxon>
        <taxon>Kitasatosporales</taxon>
        <taxon>Streptomycetaceae</taxon>
        <taxon>Streptomyces</taxon>
    </lineage>
</organism>
<dbReference type="InterPro" id="IPR005502">
    <property type="entry name" value="Ribosyl_crysJ1"/>
</dbReference>
<protein>
    <submittedName>
        <fullName evidence="2">ADP-ribosylglycohydrolase family protein</fullName>
    </submittedName>
</protein>
<feature type="region of interest" description="Disordered" evidence="1">
    <location>
        <begin position="89"/>
        <end position="129"/>
    </location>
</feature>
<gene>
    <name evidence="2" type="ORF">H9Y04_41315</name>
</gene>
<accession>A0ABR7SU06</accession>
<reference evidence="2 3" key="1">
    <citation type="submission" date="2020-08" db="EMBL/GenBank/DDBJ databases">
        <title>Genemic of Streptomyces polyaspartic.</title>
        <authorList>
            <person name="Liu W."/>
        </authorList>
    </citation>
    <scope>NUCLEOTIDE SEQUENCE [LARGE SCALE GENOMIC DNA]</scope>
    <source>
        <strain evidence="2 3">TRM66268-LWL</strain>
    </source>
</reference>
<evidence type="ECO:0000313" key="3">
    <source>
        <dbReference type="Proteomes" id="UP000642284"/>
    </source>
</evidence>
<proteinExistence type="predicted"/>
<comment type="caution">
    <text evidence="2">The sequence shown here is derived from an EMBL/GenBank/DDBJ whole genome shotgun (WGS) entry which is preliminary data.</text>
</comment>
<dbReference type="Gene3D" id="1.10.4080.10">
    <property type="entry name" value="ADP-ribosylation/Crystallin J1"/>
    <property type="match status" value="1"/>
</dbReference>
<sequence>MSAGTAVWGRVEQQDFRSRVRGTLLGSALGDALGAPVSALALDRLRTAHGADGLLEPAPAYGRRGAVTAATQLTLFSVMSKGWFPPRSACTPADLGKPARQGRGSVSAPPLPALVRRPAHKPRGLAAAR</sequence>
<dbReference type="InterPro" id="IPR036705">
    <property type="entry name" value="Ribosyl_crysJ1_sf"/>
</dbReference>
<dbReference type="Proteomes" id="UP000642284">
    <property type="component" value="Unassembled WGS sequence"/>
</dbReference>
<name>A0ABR7SU06_9ACTN</name>
<keyword evidence="3" id="KW-1185">Reference proteome</keyword>